<evidence type="ECO:0000313" key="1">
    <source>
        <dbReference type="EMBL" id="MDJ1481364.1"/>
    </source>
</evidence>
<evidence type="ECO:0000313" key="2">
    <source>
        <dbReference type="EMBL" id="MDJ1491342.1"/>
    </source>
</evidence>
<evidence type="ECO:0008006" key="5">
    <source>
        <dbReference type="Google" id="ProtNLM"/>
    </source>
</evidence>
<dbReference type="RefSeq" id="WP_313979030.1">
    <property type="nucleotide sequence ID" value="NZ_JASJOR010000013.1"/>
</dbReference>
<evidence type="ECO:0000313" key="3">
    <source>
        <dbReference type="Proteomes" id="UP001228581"/>
    </source>
</evidence>
<organism evidence="1 4">
    <name type="scientific">Xanthocytophaga flava</name>
    <dbReference type="NCBI Taxonomy" id="3048013"/>
    <lineage>
        <taxon>Bacteria</taxon>
        <taxon>Pseudomonadati</taxon>
        <taxon>Bacteroidota</taxon>
        <taxon>Cytophagia</taxon>
        <taxon>Cytophagales</taxon>
        <taxon>Rhodocytophagaceae</taxon>
        <taxon>Xanthocytophaga</taxon>
    </lineage>
</organism>
<proteinExistence type="predicted"/>
<comment type="caution">
    <text evidence="1">The sequence shown here is derived from an EMBL/GenBank/DDBJ whole genome shotgun (WGS) entry which is preliminary data.</text>
</comment>
<keyword evidence="3" id="KW-1185">Reference proteome</keyword>
<dbReference type="AlphaFoldDB" id="A0AAE3U606"/>
<dbReference type="EMBL" id="JASJOS010000005">
    <property type="protein sequence ID" value="MDJ1481364.1"/>
    <property type="molecule type" value="Genomic_DNA"/>
</dbReference>
<accession>A0AAE3U606</accession>
<protein>
    <recommendedName>
        <fullName evidence="5">HMA domain-containing protein</fullName>
    </recommendedName>
</protein>
<sequence>MDVLVFKTNVKSKNALRNIQLQLSQIPDILKWNLDLADCDKVLRIETISLSAQKIIDILHTLGFQCEEL</sequence>
<dbReference type="Proteomes" id="UP001228581">
    <property type="component" value="Unassembled WGS sequence"/>
</dbReference>
<name>A0AAE3U606_9BACT</name>
<dbReference type="EMBL" id="JASJOT010000001">
    <property type="protein sequence ID" value="MDJ1491342.1"/>
    <property type="molecule type" value="Genomic_DNA"/>
</dbReference>
<dbReference type="Proteomes" id="UP001241110">
    <property type="component" value="Unassembled WGS sequence"/>
</dbReference>
<gene>
    <name evidence="1" type="ORF">QNI16_12775</name>
    <name evidence="2" type="ORF">QNI19_00290</name>
</gene>
<evidence type="ECO:0000313" key="4">
    <source>
        <dbReference type="Proteomes" id="UP001241110"/>
    </source>
</evidence>
<reference evidence="1 3" key="1">
    <citation type="submission" date="2023-05" db="EMBL/GenBank/DDBJ databases">
        <authorList>
            <person name="Zhang X."/>
        </authorList>
    </citation>
    <scope>NUCLEOTIDE SEQUENCE</scope>
    <source>
        <strain evidence="2 3">DM2B3-1</strain>
        <strain evidence="1">YF14B1</strain>
    </source>
</reference>